<dbReference type="PANTHER" id="PTHR30576:SF0">
    <property type="entry name" value="UNDECAPRENYL-PHOSPHATE N-ACETYLGALACTOSAMINYL 1-PHOSPHATE TRANSFERASE-RELATED"/>
    <property type="match status" value="1"/>
</dbReference>
<accession>M1YH30</accession>
<dbReference type="AlphaFoldDB" id="M1YH30"/>
<keyword evidence="4" id="KW-1185">Reference proteome</keyword>
<dbReference type="Proteomes" id="UP000011704">
    <property type="component" value="Unassembled WGS sequence"/>
</dbReference>
<dbReference type="OrthoDB" id="9808602at2"/>
<gene>
    <name evidence="3" type="ORF">NITGR_170005</name>
</gene>
<dbReference type="STRING" id="1266370.NITGR_170005"/>
<dbReference type="EMBL" id="CAQJ01000019">
    <property type="protein sequence ID" value="CCQ89748.1"/>
    <property type="molecule type" value="Genomic_DNA"/>
</dbReference>
<evidence type="ECO:0000259" key="2">
    <source>
        <dbReference type="Pfam" id="PF02397"/>
    </source>
</evidence>
<protein>
    <submittedName>
        <fullName evidence="3">Undecaprenyl-phosphate galactosephosphotransferase</fullName>
    </submittedName>
</protein>
<sequence length="185" mass="20749">MKRLFDLTASLFALTFLWPVFLAVAVAIRLDSPGGIFYCQERVGRGGHSFLMFKFRTMVADADQVGSHQTAFGDPRITPVGVFLRKTSLDELPQLLNVVTGDMSLVGPRPDVPAQRSDYTEEQWRKRTSVLPGITGLAQATKRSLATPEERLALDLEYVERQSFWFDMKVILLTIKQVLNIKSAS</sequence>
<reference evidence="3 4" key="1">
    <citation type="journal article" date="2013" name="Front. Microbiol.">
        <title>The genome of Nitrospina gracilis illuminates the metabolism and evolution of the major marine nitrite oxidizer.</title>
        <authorList>
            <person name="Luecker S."/>
            <person name="Nowka B."/>
            <person name="Rattei T."/>
            <person name="Spieck E."/>
            <person name="and Daims H."/>
        </authorList>
    </citation>
    <scope>NUCLEOTIDE SEQUENCE [LARGE SCALE GENOMIC DNA]</scope>
    <source>
        <strain evidence="3 4">3/211</strain>
    </source>
</reference>
<comment type="caution">
    <text evidence="3">The sequence shown here is derived from an EMBL/GenBank/DDBJ whole genome shotgun (WGS) entry which is preliminary data.</text>
</comment>
<dbReference type="PANTHER" id="PTHR30576">
    <property type="entry name" value="COLANIC BIOSYNTHESIS UDP-GLUCOSE LIPID CARRIER TRANSFERASE"/>
    <property type="match status" value="1"/>
</dbReference>
<evidence type="ECO:0000256" key="1">
    <source>
        <dbReference type="ARBA" id="ARBA00006464"/>
    </source>
</evidence>
<keyword evidence="3" id="KW-0808">Transferase</keyword>
<feature type="domain" description="Bacterial sugar transferase" evidence="2">
    <location>
        <begin position="2"/>
        <end position="179"/>
    </location>
</feature>
<comment type="similarity">
    <text evidence="1">Belongs to the bacterial sugar transferase family.</text>
</comment>
<organism evidence="3 4">
    <name type="scientific">Nitrospina gracilis (strain 3/211)</name>
    <dbReference type="NCBI Taxonomy" id="1266370"/>
    <lineage>
        <taxon>Bacteria</taxon>
        <taxon>Pseudomonadati</taxon>
        <taxon>Nitrospinota/Tectimicrobiota group</taxon>
        <taxon>Nitrospinota</taxon>
        <taxon>Nitrospinia</taxon>
        <taxon>Nitrospinales</taxon>
        <taxon>Nitrospinaceae</taxon>
        <taxon>Nitrospina</taxon>
    </lineage>
</organism>
<evidence type="ECO:0000313" key="3">
    <source>
        <dbReference type="EMBL" id="CCQ89748.1"/>
    </source>
</evidence>
<dbReference type="RefSeq" id="WP_005006465.1">
    <property type="nucleotide sequence ID" value="NZ_HG422173.1"/>
</dbReference>
<dbReference type="InterPro" id="IPR003362">
    <property type="entry name" value="Bact_transf"/>
</dbReference>
<evidence type="ECO:0000313" key="4">
    <source>
        <dbReference type="Proteomes" id="UP000011704"/>
    </source>
</evidence>
<dbReference type="GO" id="GO:0016780">
    <property type="term" value="F:phosphotransferase activity, for other substituted phosphate groups"/>
    <property type="evidence" value="ECO:0007669"/>
    <property type="project" value="TreeGrafter"/>
</dbReference>
<dbReference type="InParanoid" id="M1YH30"/>
<proteinExistence type="inferred from homology"/>
<name>M1YH30_NITG3</name>
<dbReference type="HOGENOM" id="CLU_024920_1_2_0"/>
<dbReference type="Pfam" id="PF02397">
    <property type="entry name" value="Bac_transf"/>
    <property type="match status" value="1"/>
</dbReference>